<organism evidence="1">
    <name type="scientific">Paramoeba aestuarina</name>
    <dbReference type="NCBI Taxonomy" id="180227"/>
    <lineage>
        <taxon>Eukaryota</taxon>
        <taxon>Amoebozoa</taxon>
        <taxon>Discosea</taxon>
        <taxon>Flabellinia</taxon>
        <taxon>Dactylopodida</taxon>
        <taxon>Paramoebidae</taxon>
        <taxon>Paramoeba</taxon>
    </lineage>
</organism>
<proteinExistence type="predicted"/>
<reference evidence="1" key="1">
    <citation type="submission" date="2021-01" db="EMBL/GenBank/DDBJ databases">
        <authorList>
            <person name="Corre E."/>
            <person name="Pelletier E."/>
            <person name="Niang G."/>
            <person name="Scheremetjew M."/>
            <person name="Finn R."/>
            <person name="Kale V."/>
            <person name="Holt S."/>
            <person name="Cochrane G."/>
            <person name="Meng A."/>
            <person name="Brown T."/>
            <person name="Cohen L."/>
        </authorList>
    </citation>
    <scope>NUCLEOTIDE SEQUENCE</scope>
    <source>
        <strain evidence="1">SoJaBio B1-5/56/2</strain>
    </source>
</reference>
<sequence>MAEVAVILRGLKARRIVFNEDCTTSFHSFFSIVEPETSYFTVRKWVQERNACGFVMNRFAEFRARTPPGRRSVGLSEDSNRMLRTPNAGGNSLWSEVMSLELLQGMYGASLQRLEMEILYGCHSKITDYSVVMMGHHIGVSVTRAMKFRGIFTTDDAIHLLNKKLNGVVKSTRGVIREHRWEKQILHVWAECDYIAELVRRAYDEEIEDDMKANTMVVCTVAREADWMF</sequence>
<dbReference type="AlphaFoldDB" id="A0A7S4PN38"/>
<accession>A0A7S4PN38</accession>
<evidence type="ECO:0000313" key="1">
    <source>
        <dbReference type="EMBL" id="CAE2340499.1"/>
    </source>
</evidence>
<name>A0A7S4PN38_9EUKA</name>
<dbReference type="EMBL" id="HBKR01039857">
    <property type="protein sequence ID" value="CAE2340499.1"/>
    <property type="molecule type" value="Transcribed_RNA"/>
</dbReference>
<gene>
    <name evidence="1" type="ORF">NAES01612_LOCUS26020</name>
</gene>
<protein>
    <submittedName>
        <fullName evidence="1">Uncharacterized protein</fullName>
    </submittedName>
</protein>